<organism evidence="1 2">
    <name type="scientific">Bradyrhizobium frederickii</name>
    <dbReference type="NCBI Taxonomy" id="2560054"/>
    <lineage>
        <taxon>Bacteria</taxon>
        <taxon>Pseudomonadati</taxon>
        <taxon>Pseudomonadota</taxon>
        <taxon>Alphaproteobacteria</taxon>
        <taxon>Hyphomicrobiales</taxon>
        <taxon>Nitrobacteraceae</taxon>
        <taxon>Bradyrhizobium</taxon>
    </lineage>
</organism>
<comment type="caution">
    <text evidence="1">The sequence shown here is derived from an EMBL/GenBank/DDBJ whole genome shotgun (WGS) entry which is preliminary data.</text>
</comment>
<proteinExistence type="predicted"/>
<protein>
    <submittedName>
        <fullName evidence="1">Uncharacterized protein</fullName>
    </submittedName>
</protein>
<gene>
    <name evidence="1" type="ORF">E4K64_21625</name>
</gene>
<dbReference type="AlphaFoldDB" id="A0A4Y9P309"/>
<evidence type="ECO:0000313" key="1">
    <source>
        <dbReference type="EMBL" id="TFV73143.1"/>
    </source>
</evidence>
<dbReference type="EMBL" id="SPQS01000012">
    <property type="protein sequence ID" value="TFV73143.1"/>
    <property type="molecule type" value="Genomic_DNA"/>
</dbReference>
<sequence>MKLSARMVWSPNSVAGDAPFVVVELITMGGFARDAPKAQNGFILRENCFVGSEATTQFSKTANHFSQVAPELKAA</sequence>
<name>A0A4Y9P309_9BRAD</name>
<reference evidence="1 2" key="1">
    <citation type="submission" date="2019-03" db="EMBL/GenBank/DDBJ databases">
        <title>Bradyrhizobium strains diversity.</title>
        <authorList>
            <person name="Urquiaga M.C.O."/>
            <person name="Hungria M."/>
            <person name="Delamuta J.R.M."/>
            <person name="Klepa M.S."/>
        </authorList>
    </citation>
    <scope>NUCLEOTIDE SEQUENCE [LARGE SCALE GENOMIC DNA]</scope>
    <source>
        <strain evidence="1 2">CNPSo 3426</strain>
    </source>
</reference>
<evidence type="ECO:0000313" key="2">
    <source>
        <dbReference type="Proteomes" id="UP000297700"/>
    </source>
</evidence>
<accession>A0A4Y9P309</accession>
<dbReference type="RefSeq" id="WP_135165337.1">
    <property type="nucleotide sequence ID" value="NZ_SPQS01000012.1"/>
</dbReference>
<dbReference type="Proteomes" id="UP000297700">
    <property type="component" value="Unassembled WGS sequence"/>
</dbReference>